<organism evidence="1 2">
    <name type="scientific">Coniophora puteana (strain RWD-64-598)</name>
    <name type="common">Brown rot fungus</name>
    <dbReference type="NCBI Taxonomy" id="741705"/>
    <lineage>
        <taxon>Eukaryota</taxon>
        <taxon>Fungi</taxon>
        <taxon>Dikarya</taxon>
        <taxon>Basidiomycota</taxon>
        <taxon>Agaricomycotina</taxon>
        <taxon>Agaricomycetes</taxon>
        <taxon>Agaricomycetidae</taxon>
        <taxon>Boletales</taxon>
        <taxon>Coniophorineae</taxon>
        <taxon>Coniophoraceae</taxon>
        <taxon>Coniophora</taxon>
    </lineage>
</organism>
<keyword evidence="2" id="KW-1185">Reference proteome</keyword>
<name>A0A5M3MQ73_CONPW</name>
<accession>A0A5M3MQ73</accession>
<dbReference type="AlphaFoldDB" id="A0A5M3MQ73"/>
<gene>
    <name evidence="1" type="ORF">CONPUDRAFT_153852</name>
</gene>
<dbReference type="Proteomes" id="UP000053558">
    <property type="component" value="Unassembled WGS sequence"/>
</dbReference>
<evidence type="ECO:0000313" key="1">
    <source>
        <dbReference type="EMBL" id="EIW81303.1"/>
    </source>
</evidence>
<protein>
    <submittedName>
        <fullName evidence="1">Uncharacterized protein</fullName>
    </submittedName>
</protein>
<dbReference type="EMBL" id="JH711578">
    <property type="protein sequence ID" value="EIW81303.1"/>
    <property type="molecule type" value="Genomic_DNA"/>
</dbReference>
<sequence length="177" mass="20415">MDTDLYQCAVSAGDLDDINEKLRLFQVSSKLSNGELLPALQLPPELSIVNSPPNQPPRRAFYGFVVSKDILTDYALRWYQGKFTRESFKTINCAWVNTICIGAAKRHLELDPEHPRIRIPPVDTPDGTKPCVSIYDNHYVPGWNLDVETETRFIEFIRTELELPKTQEPMWYYCHGR</sequence>
<dbReference type="RefSeq" id="XP_007768675.1">
    <property type="nucleotide sequence ID" value="XM_007770485.1"/>
</dbReference>
<reference evidence="2" key="1">
    <citation type="journal article" date="2012" name="Science">
        <title>The Paleozoic origin of enzymatic lignin decomposition reconstructed from 31 fungal genomes.</title>
        <authorList>
            <person name="Floudas D."/>
            <person name="Binder M."/>
            <person name="Riley R."/>
            <person name="Barry K."/>
            <person name="Blanchette R.A."/>
            <person name="Henrissat B."/>
            <person name="Martinez A.T."/>
            <person name="Otillar R."/>
            <person name="Spatafora J.W."/>
            <person name="Yadav J.S."/>
            <person name="Aerts A."/>
            <person name="Benoit I."/>
            <person name="Boyd A."/>
            <person name="Carlson A."/>
            <person name="Copeland A."/>
            <person name="Coutinho P.M."/>
            <person name="de Vries R.P."/>
            <person name="Ferreira P."/>
            <person name="Findley K."/>
            <person name="Foster B."/>
            <person name="Gaskell J."/>
            <person name="Glotzer D."/>
            <person name="Gorecki P."/>
            <person name="Heitman J."/>
            <person name="Hesse C."/>
            <person name="Hori C."/>
            <person name="Igarashi K."/>
            <person name="Jurgens J.A."/>
            <person name="Kallen N."/>
            <person name="Kersten P."/>
            <person name="Kohler A."/>
            <person name="Kuees U."/>
            <person name="Kumar T.K.A."/>
            <person name="Kuo A."/>
            <person name="LaButti K."/>
            <person name="Larrondo L.F."/>
            <person name="Lindquist E."/>
            <person name="Ling A."/>
            <person name="Lombard V."/>
            <person name="Lucas S."/>
            <person name="Lundell T."/>
            <person name="Martin R."/>
            <person name="McLaughlin D.J."/>
            <person name="Morgenstern I."/>
            <person name="Morin E."/>
            <person name="Murat C."/>
            <person name="Nagy L.G."/>
            <person name="Nolan M."/>
            <person name="Ohm R.A."/>
            <person name="Patyshakuliyeva A."/>
            <person name="Rokas A."/>
            <person name="Ruiz-Duenas F.J."/>
            <person name="Sabat G."/>
            <person name="Salamov A."/>
            <person name="Samejima M."/>
            <person name="Schmutz J."/>
            <person name="Slot J.C."/>
            <person name="St John F."/>
            <person name="Stenlid J."/>
            <person name="Sun H."/>
            <person name="Sun S."/>
            <person name="Syed K."/>
            <person name="Tsang A."/>
            <person name="Wiebenga A."/>
            <person name="Young D."/>
            <person name="Pisabarro A."/>
            <person name="Eastwood D.C."/>
            <person name="Martin F."/>
            <person name="Cullen D."/>
            <person name="Grigoriev I.V."/>
            <person name="Hibbett D.S."/>
        </authorList>
    </citation>
    <scope>NUCLEOTIDE SEQUENCE [LARGE SCALE GENOMIC DNA]</scope>
    <source>
        <strain evidence="2">RWD-64-598 SS2</strain>
    </source>
</reference>
<comment type="caution">
    <text evidence="1">The sequence shown here is derived from an EMBL/GenBank/DDBJ whole genome shotgun (WGS) entry which is preliminary data.</text>
</comment>
<evidence type="ECO:0000313" key="2">
    <source>
        <dbReference type="Proteomes" id="UP000053558"/>
    </source>
</evidence>
<dbReference type="GeneID" id="19203179"/>
<proteinExistence type="predicted"/>
<dbReference type="KEGG" id="cput:CONPUDRAFT_153852"/>